<dbReference type="EMBL" id="MU128942">
    <property type="protein sequence ID" value="KAF9516173.1"/>
    <property type="molecule type" value="Genomic_DNA"/>
</dbReference>
<sequence length="159" mass="17886">MPLAGWMDKPSRRSVVDGKSSVEQDIGECRVTHAKPASTGDCYVDDNINVEEWRIEREVQEVESNDGMQEMAEGKAAMSCSAGKWAGGWSLFNSKTICHAGWILVHPKFSVLEQTSLPPRSGWYQICDTFWYLRNQPKWGPNWAIYPNVVPWGPSVAPK</sequence>
<proteinExistence type="predicted"/>
<comment type="caution">
    <text evidence="1">The sequence shown here is derived from an EMBL/GenBank/DDBJ whole genome shotgun (WGS) entry which is preliminary data.</text>
</comment>
<keyword evidence="2" id="KW-1185">Reference proteome</keyword>
<evidence type="ECO:0000313" key="2">
    <source>
        <dbReference type="Proteomes" id="UP000886523"/>
    </source>
</evidence>
<name>A0A9P6DYZ1_9AGAM</name>
<protein>
    <submittedName>
        <fullName evidence="1">Uncharacterized protein</fullName>
    </submittedName>
</protein>
<evidence type="ECO:0000313" key="1">
    <source>
        <dbReference type="EMBL" id="KAF9516173.1"/>
    </source>
</evidence>
<accession>A0A9P6DYZ1</accession>
<dbReference type="AlphaFoldDB" id="A0A9P6DYZ1"/>
<gene>
    <name evidence="1" type="ORF">BS47DRAFT_1360474</name>
</gene>
<reference evidence="1" key="1">
    <citation type="journal article" date="2020" name="Nat. Commun.">
        <title>Large-scale genome sequencing of mycorrhizal fungi provides insights into the early evolution of symbiotic traits.</title>
        <authorList>
            <person name="Miyauchi S."/>
            <person name="Kiss E."/>
            <person name="Kuo A."/>
            <person name="Drula E."/>
            <person name="Kohler A."/>
            <person name="Sanchez-Garcia M."/>
            <person name="Morin E."/>
            <person name="Andreopoulos B."/>
            <person name="Barry K.W."/>
            <person name="Bonito G."/>
            <person name="Buee M."/>
            <person name="Carver A."/>
            <person name="Chen C."/>
            <person name="Cichocki N."/>
            <person name="Clum A."/>
            <person name="Culley D."/>
            <person name="Crous P.W."/>
            <person name="Fauchery L."/>
            <person name="Girlanda M."/>
            <person name="Hayes R.D."/>
            <person name="Keri Z."/>
            <person name="LaButti K."/>
            <person name="Lipzen A."/>
            <person name="Lombard V."/>
            <person name="Magnuson J."/>
            <person name="Maillard F."/>
            <person name="Murat C."/>
            <person name="Nolan M."/>
            <person name="Ohm R.A."/>
            <person name="Pangilinan J."/>
            <person name="Pereira M.F."/>
            <person name="Perotto S."/>
            <person name="Peter M."/>
            <person name="Pfister S."/>
            <person name="Riley R."/>
            <person name="Sitrit Y."/>
            <person name="Stielow J.B."/>
            <person name="Szollosi G."/>
            <person name="Zifcakova L."/>
            <person name="Stursova M."/>
            <person name="Spatafora J.W."/>
            <person name="Tedersoo L."/>
            <person name="Vaario L.M."/>
            <person name="Yamada A."/>
            <person name="Yan M."/>
            <person name="Wang P."/>
            <person name="Xu J."/>
            <person name="Bruns T."/>
            <person name="Baldrian P."/>
            <person name="Vilgalys R."/>
            <person name="Dunand C."/>
            <person name="Henrissat B."/>
            <person name="Grigoriev I.V."/>
            <person name="Hibbett D."/>
            <person name="Nagy L.G."/>
            <person name="Martin F.M."/>
        </authorList>
    </citation>
    <scope>NUCLEOTIDE SEQUENCE</scope>
    <source>
        <strain evidence="1">UP504</strain>
    </source>
</reference>
<organism evidence="1 2">
    <name type="scientific">Hydnum rufescens UP504</name>
    <dbReference type="NCBI Taxonomy" id="1448309"/>
    <lineage>
        <taxon>Eukaryota</taxon>
        <taxon>Fungi</taxon>
        <taxon>Dikarya</taxon>
        <taxon>Basidiomycota</taxon>
        <taxon>Agaricomycotina</taxon>
        <taxon>Agaricomycetes</taxon>
        <taxon>Cantharellales</taxon>
        <taxon>Hydnaceae</taxon>
        <taxon>Hydnum</taxon>
    </lineage>
</organism>
<dbReference type="Proteomes" id="UP000886523">
    <property type="component" value="Unassembled WGS sequence"/>
</dbReference>